<protein>
    <recommendedName>
        <fullName evidence="4">Integrase catalytic domain-containing protein</fullName>
    </recommendedName>
</protein>
<dbReference type="Proteomes" id="UP001174136">
    <property type="component" value="Unassembled WGS sequence"/>
</dbReference>
<organism evidence="2 3">
    <name type="scientific">Merluccius polli</name>
    <name type="common">Benguela hake</name>
    <name type="synonym">Merluccius cadenati</name>
    <dbReference type="NCBI Taxonomy" id="89951"/>
    <lineage>
        <taxon>Eukaryota</taxon>
        <taxon>Metazoa</taxon>
        <taxon>Chordata</taxon>
        <taxon>Craniata</taxon>
        <taxon>Vertebrata</taxon>
        <taxon>Euteleostomi</taxon>
        <taxon>Actinopterygii</taxon>
        <taxon>Neopterygii</taxon>
        <taxon>Teleostei</taxon>
        <taxon>Neoteleostei</taxon>
        <taxon>Acanthomorphata</taxon>
        <taxon>Zeiogadaria</taxon>
        <taxon>Gadariae</taxon>
        <taxon>Gadiformes</taxon>
        <taxon>Gadoidei</taxon>
        <taxon>Merlucciidae</taxon>
        <taxon>Merluccius</taxon>
    </lineage>
</organism>
<feature type="region of interest" description="Disordered" evidence="1">
    <location>
        <begin position="132"/>
        <end position="163"/>
    </location>
</feature>
<evidence type="ECO:0000313" key="2">
    <source>
        <dbReference type="EMBL" id="KAK0144372.1"/>
    </source>
</evidence>
<dbReference type="EMBL" id="JAOPHQ010003139">
    <property type="protein sequence ID" value="KAK0144372.1"/>
    <property type="molecule type" value="Genomic_DNA"/>
</dbReference>
<accession>A0AA47MPV9</accession>
<proteinExistence type="predicted"/>
<evidence type="ECO:0000256" key="1">
    <source>
        <dbReference type="SAM" id="MobiDB-lite"/>
    </source>
</evidence>
<evidence type="ECO:0008006" key="4">
    <source>
        <dbReference type="Google" id="ProtNLM"/>
    </source>
</evidence>
<reference evidence="2" key="1">
    <citation type="journal article" date="2023" name="Front. Mar. Sci.">
        <title>A new Merluccius polli reference genome to investigate the effects of global change in West African waters.</title>
        <authorList>
            <person name="Mateo J.L."/>
            <person name="Blanco-Fernandez C."/>
            <person name="Garcia-Vazquez E."/>
            <person name="Machado-Schiaffino G."/>
        </authorList>
    </citation>
    <scope>NUCLEOTIDE SEQUENCE</scope>
    <source>
        <strain evidence="2">C29</strain>
        <tissue evidence="2">Fin</tissue>
    </source>
</reference>
<comment type="caution">
    <text evidence="2">The sequence shown here is derived from an EMBL/GenBank/DDBJ whole genome shotgun (WGS) entry which is preliminary data.</text>
</comment>
<evidence type="ECO:0000313" key="3">
    <source>
        <dbReference type="Proteomes" id="UP001174136"/>
    </source>
</evidence>
<dbReference type="AlphaFoldDB" id="A0AA47MPV9"/>
<gene>
    <name evidence="2" type="ORF">N1851_017262</name>
</gene>
<name>A0AA47MPV9_MERPO</name>
<sequence length="163" mass="18653">MASQAIYTDVVSDQSAEGFLLAYQRFTSLRGHPKKLWSDSGKNFVGAKPALKELYQFLDRLEKSELENEATKHGTEWSWKIHPADSPHRNGAVRIVKRALQNLGGDGVFTWGGFQTFLYMASNLANEKTHRCQDSKPRGLHRLHQPEFSTARQGWTERRPRKL</sequence>
<dbReference type="Gene3D" id="3.30.420.10">
    <property type="entry name" value="Ribonuclease H-like superfamily/Ribonuclease H"/>
    <property type="match status" value="1"/>
</dbReference>
<dbReference type="InterPro" id="IPR036397">
    <property type="entry name" value="RNaseH_sf"/>
</dbReference>
<dbReference type="GO" id="GO:0003676">
    <property type="term" value="F:nucleic acid binding"/>
    <property type="evidence" value="ECO:0007669"/>
    <property type="project" value="InterPro"/>
</dbReference>
<dbReference type="PANTHER" id="PTHR47331:SF2">
    <property type="match status" value="1"/>
</dbReference>
<dbReference type="PANTHER" id="PTHR47331">
    <property type="entry name" value="PHD-TYPE DOMAIN-CONTAINING PROTEIN"/>
    <property type="match status" value="1"/>
</dbReference>
<keyword evidence="3" id="KW-1185">Reference proteome</keyword>